<dbReference type="Gene3D" id="3.40.1110.10">
    <property type="entry name" value="Calcium-transporting ATPase, cytoplasmic domain N"/>
    <property type="match status" value="1"/>
</dbReference>
<dbReference type="RefSeq" id="WP_053791397.1">
    <property type="nucleotide sequence ID" value="NZ_JXCY01000002.1"/>
</dbReference>
<dbReference type="SUPFAM" id="SSF81665">
    <property type="entry name" value="Calcium ATPase, transmembrane domain M"/>
    <property type="match status" value="1"/>
</dbReference>
<gene>
    <name evidence="8" type="ORF">RZ71_09930</name>
</gene>
<dbReference type="Proteomes" id="UP000037778">
    <property type="component" value="Unassembled WGS sequence"/>
</dbReference>
<dbReference type="AlphaFoldDB" id="A0A0N0CT77"/>
<accession>A0A0N0CT77</accession>
<sequence length="783" mass="86248">MQSRIDSQKGLTTKQAKRLYDQGLHNTKRKGFTKTIPQILQGNAFTLFNFINIVLAAMVFYTGDYKNLLFLVIAVSNTIIGSIQEIRSKRQLDKMAILSQGLIRVVRDGQIKEVEDDHIVLGDVLLIGHGDQIPIDGKVLTSDSLQVDESQITGETNSIEKNHGDSVTSGSVVLSGSARIVATEVGEDTFVNRMEFEVSRTKKDSDSKMLKTINKIIKWLTFVIVPLGALLLYTKIMRGDDIDQAMLGTVAAMIGMIPEGLVLLSSVTLAVSAAKLARHKVLVRELPAIETLARVDTICLDKTGTITSGKLKFEDVLPFNNHSKDELKHVLGSLVYAFEDDNETSSAIKQAIANPNVNVVKSFPFSSDKKWSGVDTDEGNFIMGAPQFIIENMSQEVSDTISDYANQGYRVLALLQSHKDLTEDLDDAELLGLILISDEIRPDAKSTLQYFVEQGVSLKVISGDDPKTVSAIAKRVGLKDSDKILDMTEVPFDADYQELVKDNAVFGRVTPQQKKRLIRSYQLNGNTVAMTGDGVNDMLAMKQANCGIAMASGSESTKGIADFVLINSNFSAMIDVLAEGRRVINNIGSVASLYLIKTMFSLSLTILFMFSIHSYPFQPIQLTPINTFMVGLPSFLLALAPNYQRVTNQFSTKIYNIALPAAMTIVGYVVLIIYIGKAFHFNFVQRATISVLVTGFIYWIALFKASRPLNKVKLSIIVPSIVIFAAIFLFFPSVFSLVDVFKMPIFIPAALVVVTAVPVFIVMSSVVRRILIKINPEKFDDSI</sequence>
<dbReference type="InterPro" id="IPR023298">
    <property type="entry name" value="ATPase_P-typ_TM_dom_sf"/>
</dbReference>
<dbReference type="InterPro" id="IPR044492">
    <property type="entry name" value="P_typ_ATPase_HD_dom"/>
</dbReference>
<dbReference type="SUPFAM" id="SSF56784">
    <property type="entry name" value="HAD-like"/>
    <property type="match status" value="1"/>
</dbReference>
<feature type="transmembrane region" description="Helical" evidence="6">
    <location>
        <begin position="625"/>
        <end position="643"/>
    </location>
</feature>
<evidence type="ECO:0000256" key="2">
    <source>
        <dbReference type="ARBA" id="ARBA00022692"/>
    </source>
</evidence>
<dbReference type="Gene3D" id="1.20.1110.10">
    <property type="entry name" value="Calcium-transporting ATPase, transmembrane domain"/>
    <property type="match status" value="1"/>
</dbReference>
<feature type="transmembrane region" description="Helical" evidence="6">
    <location>
        <begin position="39"/>
        <end position="62"/>
    </location>
</feature>
<dbReference type="PRINTS" id="PR00120">
    <property type="entry name" value="HATPASE"/>
</dbReference>
<dbReference type="PRINTS" id="PR00119">
    <property type="entry name" value="CATATPASE"/>
</dbReference>
<feature type="transmembrane region" description="Helical" evidence="6">
    <location>
        <begin position="216"/>
        <end position="233"/>
    </location>
</feature>
<dbReference type="InterPro" id="IPR023299">
    <property type="entry name" value="ATPase_P-typ_cyto_dom_N"/>
</dbReference>
<comment type="subcellular location">
    <subcellularLocation>
        <location evidence="1">Membrane</location>
        <topology evidence="1">Multi-pass membrane protein</topology>
    </subcellularLocation>
</comment>
<feature type="transmembrane region" description="Helical" evidence="6">
    <location>
        <begin position="245"/>
        <end position="271"/>
    </location>
</feature>
<dbReference type="InterPro" id="IPR023214">
    <property type="entry name" value="HAD_sf"/>
</dbReference>
<dbReference type="SFLD" id="SFLDF00027">
    <property type="entry name" value="p-type_atpase"/>
    <property type="match status" value="1"/>
</dbReference>
<evidence type="ECO:0000313" key="9">
    <source>
        <dbReference type="Proteomes" id="UP000037778"/>
    </source>
</evidence>
<evidence type="ECO:0000313" key="8">
    <source>
        <dbReference type="EMBL" id="KOY77085.1"/>
    </source>
</evidence>
<evidence type="ECO:0000256" key="3">
    <source>
        <dbReference type="ARBA" id="ARBA00022967"/>
    </source>
</evidence>
<evidence type="ECO:0000256" key="6">
    <source>
        <dbReference type="SAM" id="Phobius"/>
    </source>
</evidence>
<keyword evidence="9" id="KW-1185">Reference proteome</keyword>
<evidence type="ECO:0000256" key="1">
    <source>
        <dbReference type="ARBA" id="ARBA00004141"/>
    </source>
</evidence>
<evidence type="ECO:0000259" key="7">
    <source>
        <dbReference type="Pfam" id="PF00122"/>
    </source>
</evidence>
<feature type="transmembrane region" description="Helical" evidence="6">
    <location>
        <begin position="68"/>
        <end position="86"/>
    </location>
</feature>
<dbReference type="Gene3D" id="2.70.150.10">
    <property type="entry name" value="Calcium-transporting ATPase, cytoplasmic transduction domain A"/>
    <property type="match status" value="1"/>
</dbReference>
<keyword evidence="5 6" id="KW-0472">Membrane</keyword>
<protein>
    <submittedName>
        <fullName evidence="8">E1-E2 ATPase</fullName>
    </submittedName>
</protein>
<name>A0A0N0CT77_9LACO</name>
<dbReference type="Pfam" id="PF00122">
    <property type="entry name" value="E1-E2_ATPase"/>
    <property type="match status" value="1"/>
</dbReference>
<keyword evidence="2 6" id="KW-0812">Transmembrane</keyword>
<dbReference type="PROSITE" id="PS00154">
    <property type="entry name" value="ATPASE_E1_E2"/>
    <property type="match status" value="1"/>
</dbReference>
<evidence type="ECO:0000256" key="4">
    <source>
        <dbReference type="ARBA" id="ARBA00022989"/>
    </source>
</evidence>
<dbReference type="InterPro" id="IPR059000">
    <property type="entry name" value="ATPase_P-type_domA"/>
</dbReference>
<dbReference type="SUPFAM" id="SSF81653">
    <property type="entry name" value="Calcium ATPase, transduction domain A"/>
    <property type="match status" value="1"/>
</dbReference>
<dbReference type="InterPro" id="IPR008250">
    <property type="entry name" value="ATPase_P-typ_transduc_dom_A_sf"/>
</dbReference>
<dbReference type="PATRIC" id="fig|148814.8.peg.187"/>
<dbReference type="Pfam" id="PF00702">
    <property type="entry name" value="Hydrolase"/>
    <property type="match status" value="1"/>
</dbReference>
<feature type="transmembrane region" description="Helical" evidence="6">
    <location>
        <begin position="655"/>
        <end position="677"/>
    </location>
</feature>
<dbReference type="NCBIfam" id="TIGR01494">
    <property type="entry name" value="ATPase_P-type"/>
    <property type="match status" value="2"/>
</dbReference>
<dbReference type="InterPro" id="IPR036412">
    <property type="entry name" value="HAD-like_sf"/>
</dbReference>
<comment type="caution">
    <text evidence="8">The sequence shown here is derived from an EMBL/GenBank/DDBJ whole genome shotgun (WGS) entry which is preliminary data.</text>
</comment>
<organism evidence="8 9">
    <name type="scientific">Apilactobacillus kunkeei</name>
    <dbReference type="NCBI Taxonomy" id="148814"/>
    <lineage>
        <taxon>Bacteria</taxon>
        <taxon>Bacillati</taxon>
        <taxon>Bacillota</taxon>
        <taxon>Bacilli</taxon>
        <taxon>Lactobacillales</taxon>
        <taxon>Lactobacillaceae</taxon>
        <taxon>Apilactobacillus</taxon>
    </lineage>
</organism>
<dbReference type="InterPro" id="IPR001757">
    <property type="entry name" value="P_typ_ATPase"/>
</dbReference>
<evidence type="ECO:0000256" key="5">
    <source>
        <dbReference type="ARBA" id="ARBA00023136"/>
    </source>
</evidence>
<feature type="transmembrane region" description="Helical" evidence="6">
    <location>
        <begin position="683"/>
        <end position="702"/>
    </location>
</feature>
<dbReference type="GO" id="GO:0016887">
    <property type="term" value="F:ATP hydrolysis activity"/>
    <property type="evidence" value="ECO:0007669"/>
    <property type="project" value="InterPro"/>
</dbReference>
<dbReference type="GO" id="GO:0016020">
    <property type="term" value="C:membrane"/>
    <property type="evidence" value="ECO:0007669"/>
    <property type="project" value="UniProtKB-SubCell"/>
</dbReference>
<feature type="transmembrane region" description="Helical" evidence="6">
    <location>
        <begin position="745"/>
        <end position="767"/>
    </location>
</feature>
<dbReference type="InterPro" id="IPR018303">
    <property type="entry name" value="ATPase_P-typ_P_site"/>
</dbReference>
<dbReference type="PANTHER" id="PTHR42861">
    <property type="entry name" value="CALCIUM-TRANSPORTING ATPASE"/>
    <property type="match status" value="1"/>
</dbReference>
<dbReference type="EMBL" id="JXCY01000002">
    <property type="protein sequence ID" value="KOY77085.1"/>
    <property type="molecule type" value="Genomic_DNA"/>
</dbReference>
<dbReference type="SFLD" id="SFLDS00003">
    <property type="entry name" value="Haloacid_Dehalogenase"/>
    <property type="match status" value="1"/>
</dbReference>
<feature type="domain" description="P-type ATPase A" evidence="7">
    <location>
        <begin position="104"/>
        <end position="194"/>
    </location>
</feature>
<reference evidence="8 9" key="1">
    <citation type="journal article" date="2015" name="Genome Biol. Evol.">
        <title>Functionally Structured Genomes in Lactobacillus kunkeei Colonizing the Honey Crop and Food Products of Honeybees and Stingless Bees.</title>
        <authorList>
            <person name="Tamarit D."/>
            <person name="Ellegaard K.M."/>
            <person name="Wikander J."/>
            <person name="Olofsson T."/>
            <person name="Vasquez A."/>
            <person name="Andersson S.G."/>
        </authorList>
    </citation>
    <scope>NUCLEOTIDE SEQUENCE [LARGE SCALE GENOMIC DNA]</scope>
    <source>
        <strain evidence="8 9">LAko</strain>
    </source>
</reference>
<feature type="transmembrane region" description="Helical" evidence="6">
    <location>
        <begin position="591"/>
        <end position="613"/>
    </location>
</feature>
<dbReference type="GO" id="GO:0005524">
    <property type="term" value="F:ATP binding"/>
    <property type="evidence" value="ECO:0007669"/>
    <property type="project" value="InterPro"/>
</dbReference>
<dbReference type="Gene3D" id="3.40.50.1000">
    <property type="entry name" value="HAD superfamily/HAD-like"/>
    <property type="match status" value="1"/>
</dbReference>
<keyword evidence="3" id="KW-1278">Translocase</keyword>
<dbReference type="SFLD" id="SFLDG00002">
    <property type="entry name" value="C1.7:_P-type_atpase_like"/>
    <property type="match status" value="1"/>
</dbReference>
<feature type="transmembrane region" description="Helical" evidence="6">
    <location>
        <begin position="714"/>
        <end position="733"/>
    </location>
</feature>
<keyword evidence="4 6" id="KW-1133">Transmembrane helix</keyword>
<proteinExistence type="predicted"/>